<gene>
    <name evidence="2" type="ORF">KR50_22350</name>
</gene>
<organism evidence="2 3">
    <name type="scientific">Jeotgalibacillus campisalis</name>
    <dbReference type="NCBI Taxonomy" id="220754"/>
    <lineage>
        <taxon>Bacteria</taxon>
        <taxon>Bacillati</taxon>
        <taxon>Bacillota</taxon>
        <taxon>Bacilli</taxon>
        <taxon>Bacillales</taxon>
        <taxon>Caryophanaceae</taxon>
        <taxon>Jeotgalibacillus</taxon>
    </lineage>
</organism>
<evidence type="ECO:0000313" key="2">
    <source>
        <dbReference type="EMBL" id="KIL48068.1"/>
    </source>
</evidence>
<sequence length="37" mass="4490">MRFFIMLRKTLLFYLIVPTNHTIVDPFLLFCIFSIPQ</sequence>
<name>A0A0C2VVR7_9BACL</name>
<evidence type="ECO:0000256" key="1">
    <source>
        <dbReference type="SAM" id="Phobius"/>
    </source>
</evidence>
<dbReference type="AlphaFoldDB" id="A0A0C2VVR7"/>
<dbReference type="Proteomes" id="UP000031972">
    <property type="component" value="Unassembled WGS sequence"/>
</dbReference>
<keyword evidence="1" id="KW-0472">Membrane</keyword>
<dbReference type="PATRIC" id="fig|220754.4.peg.2251"/>
<feature type="transmembrane region" description="Helical" evidence="1">
    <location>
        <begin position="12"/>
        <end position="35"/>
    </location>
</feature>
<protein>
    <submittedName>
        <fullName evidence="2">Uncharacterized protein</fullName>
    </submittedName>
</protein>
<keyword evidence="1" id="KW-0812">Transmembrane</keyword>
<comment type="caution">
    <text evidence="2">The sequence shown here is derived from an EMBL/GenBank/DDBJ whole genome shotgun (WGS) entry which is preliminary data.</text>
</comment>
<accession>A0A0C2VVR7</accession>
<keyword evidence="3" id="KW-1185">Reference proteome</keyword>
<reference evidence="2 3" key="1">
    <citation type="submission" date="2015-01" db="EMBL/GenBank/DDBJ databases">
        <title>Jeotgalibacillus campisalis genome sequencing.</title>
        <authorList>
            <person name="Goh K.M."/>
            <person name="Chan K.-G."/>
            <person name="Yaakop A.S."/>
            <person name="Ee R."/>
            <person name="Gan H.M."/>
            <person name="Chan C.S."/>
        </authorList>
    </citation>
    <scope>NUCLEOTIDE SEQUENCE [LARGE SCALE GENOMIC DNA]</scope>
    <source>
        <strain evidence="2 3">SF-57</strain>
    </source>
</reference>
<dbReference type="EMBL" id="JXRR01000014">
    <property type="protein sequence ID" value="KIL48068.1"/>
    <property type="molecule type" value="Genomic_DNA"/>
</dbReference>
<proteinExistence type="predicted"/>
<keyword evidence="1" id="KW-1133">Transmembrane helix</keyword>
<evidence type="ECO:0000313" key="3">
    <source>
        <dbReference type="Proteomes" id="UP000031972"/>
    </source>
</evidence>